<dbReference type="Pfam" id="PF06094">
    <property type="entry name" value="GGACT"/>
    <property type="match status" value="1"/>
</dbReference>
<dbReference type="SUPFAM" id="SSF110857">
    <property type="entry name" value="Gamma-glutamyl cyclotransferase-like"/>
    <property type="match status" value="1"/>
</dbReference>
<dbReference type="STRING" id="1524254.PHACT_03370"/>
<gene>
    <name evidence="2" type="ORF">PHACT_03370</name>
</gene>
<feature type="domain" description="Gamma-glutamylcyclotransferase AIG2-like" evidence="1">
    <location>
        <begin position="5"/>
        <end position="118"/>
    </location>
</feature>
<proteinExistence type="predicted"/>
<dbReference type="InterPro" id="IPR036568">
    <property type="entry name" value="GGCT-like_sf"/>
</dbReference>
<comment type="caution">
    <text evidence="2">The sequence shown here is derived from an EMBL/GenBank/DDBJ whole genome shotgun (WGS) entry which is preliminary data.</text>
</comment>
<dbReference type="EMBL" id="MASR01000001">
    <property type="protein sequence ID" value="OFE12290.1"/>
    <property type="molecule type" value="Genomic_DNA"/>
</dbReference>
<dbReference type="InterPro" id="IPR009288">
    <property type="entry name" value="AIG2-like_dom"/>
</dbReference>
<dbReference type="InterPro" id="IPR013024">
    <property type="entry name" value="GGCT-like"/>
</dbReference>
<dbReference type="CDD" id="cd06661">
    <property type="entry name" value="GGCT_like"/>
    <property type="match status" value="1"/>
</dbReference>
<reference evidence="3" key="1">
    <citation type="submission" date="2016-07" db="EMBL/GenBank/DDBJ databases">
        <authorList>
            <person name="Florea S."/>
            <person name="Webb J.S."/>
            <person name="Jaromczyk J."/>
            <person name="Schardl C.L."/>
        </authorList>
    </citation>
    <scope>NUCLEOTIDE SEQUENCE [LARGE SCALE GENOMIC DNA]</scope>
    <source>
        <strain evidence="3">KCTC 42131</strain>
    </source>
</reference>
<name>A0A1E8CIG7_9GAMM</name>
<dbReference type="Proteomes" id="UP000175669">
    <property type="component" value="Unassembled WGS sequence"/>
</dbReference>
<evidence type="ECO:0000313" key="2">
    <source>
        <dbReference type="EMBL" id="OFE12290.1"/>
    </source>
</evidence>
<dbReference type="RefSeq" id="WP_070115913.1">
    <property type="nucleotide sequence ID" value="NZ_CAXATG010000002.1"/>
</dbReference>
<dbReference type="Gene3D" id="3.10.490.10">
    <property type="entry name" value="Gamma-glutamyl cyclotransferase-like"/>
    <property type="match status" value="1"/>
</dbReference>
<dbReference type="AlphaFoldDB" id="A0A1E8CIG7"/>
<accession>A0A1E8CIG7</accession>
<evidence type="ECO:0000259" key="1">
    <source>
        <dbReference type="Pfam" id="PF06094"/>
    </source>
</evidence>
<dbReference type="OrthoDB" id="482277at2"/>
<protein>
    <recommendedName>
        <fullName evidence="1">Gamma-glutamylcyclotransferase AIG2-like domain-containing protein</fullName>
    </recommendedName>
</protein>
<organism evidence="2 3">
    <name type="scientific">Pseudohongiella acticola</name>
    <dbReference type="NCBI Taxonomy" id="1524254"/>
    <lineage>
        <taxon>Bacteria</taxon>
        <taxon>Pseudomonadati</taxon>
        <taxon>Pseudomonadota</taxon>
        <taxon>Gammaproteobacteria</taxon>
        <taxon>Pseudomonadales</taxon>
        <taxon>Pseudohongiellaceae</taxon>
        <taxon>Pseudohongiella</taxon>
    </lineage>
</organism>
<sequence>MSTLVAVYGTLKRGLSNYHLLEDAEFIGSDRLYDITLYDLGPYPGAKAESSQGIEVDVFAVTAWQFQQLDLLEDYLAESPTNGLYDRRVFQTRYGPAWVYLYNPPVSGLVPISAGAWRQLTAEVG</sequence>
<keyword evidence="3" id="KW-1185">Reference proteome</keyword>
<evidence type="ECO:0000313" key="3">
    <source>
        <dbReference type="Proteomes" id="UP000175669"/>
    </source>
</evidence>